<dbReference type="EMBL" id="KV875099">
    <property type="protein sequence ID" value="OIW27686.1"/>
    <property type="molecule type" value="Genomic_DNA"/>
</dbReference>
<comment type="subcellular location">
    <subcellularLocation>
        <location evidence="1">Membrane</location>
        <topology evidence="1">Multi-pass membrane protein</topology>
    </subcellularLocation>
</comment>
<dbReference type="GO" id="GO:0005743">
    <property type="term" value="C:mitochondrial inner membrane"/>
    <property type="evidence" value="ECO:0007669"/>
    <property type="project" value="TreeGrafter"/>
</dbReference>
<dbReference type="GO" id="GO:0090374">
    <property type="term" value="P:oligopeptide export from mitochondrion"/>
    <property type="evidence" value="ECO:0007669"/>
    <property type="project" value="TreeGrafter"/>
</dbReference>
<feature type="transmembrane region" description="Helical" evidence="11">
    <location>
        <begin position="748"/>
        <end position="770"/>
    </location>
</feature>
<accession>A0A1J7IJM7</accession>
<dbReference type="SUPFAM" id="SSF90123">
    <property type="entry name" value="ABC transporter transmembrane region"/>
    <property type="match status" value="2"/>
</dbReference>
<evidence type="ECO:0000256" key="10">
    <source>
        <dbReference type="ARBA" id="ARBA00023180"/>
    </source>
</evidence>
<evidence type="ECO:0000256" key="6">
    <source>
        <dbReference type="ARBA" id="ARBA00022741"/>
    </source>
</evidence>
<feature type="transmembrane region" description="Helical" evidence="11">
    <location>
        <begin position="698"/>
        <end position="717"/>
    </location>
</feature>
<evidence type="ECO:0000256" key="4">
    <source>
        <dbReference type="ARBA" id="ARBA00022692"/>
    </source>
</evidence>
<protein>
    <submittedName>
        <fullName evidence="14">Multidrug resistance protein 1</fullName>
    </submittedName>
</protein>
<keyword evidence="8 11" id="KW-1133">Transmembrane helix</keyword>
<dbReference type="GO" id="GO:0005524">
    <property type="term" value="F:ATP binding"/>
    <property type="evidence" value="ECO:0007669"/>
    <property type="project" value="UniProtKB-KW"/>
</dbReference>
<dbReference type="CDD" id="cd03249">
    <property type="entry name" value="ABC_MTABC3_MDL1_MDL2"/>
    <property type="match status" value="1"/>
</dbReference>
<keyword evidence="7" id="KW-0067">ATP-binding</keyword>
<feature type="transmembrane region" description="Helical" evidence="11">
    <location>
        <begin position="47"/>
        <end position="69"/>
    </location>
</feature>
<dbReference type="SUPFAM" id="SSF52540">
    <property type="entry name" value="P-loop containing nucleoside triphosphate hydrolases"/>
    <property type="match status" value="2"/>
</dbReference>
<evidence type="ECO:0000256" key="9">
    <source>
        <dbReference type="ARBA" id="ARBA00023136"/>
    </source>
</evidence>
<reference evidence="14 15" key="1">
    <citation type="submission" date="2016-10" db="EMBL/GenBank/DDBJ databases">
        <title>Draft genome sequence of Coniochaeta ligniaria NRRL30616, a lignocellulolytic fungus for bioabatement of inhibitors in plant biomass hydrolysates.</title>
        <authorList>
            <consortium name="DOE Joint Genome Institute"/>
            <person name="Jimenez D.J."/>
            <person name="Hector R.E."/>
            <person name="Riley R."/>
            <person name="Sun H."/>
            <person name="Grigoriev I.V."/>
            <person name="Van Elsas J.D."/>
            <person name="Nichols N.N."/>
        </authorList>
    </citation>
    <scope>NUCLEOTIDE SEQUENCE [LARGE SCALE GENOMIC DNA]</scope>
    <source>
        <strain evidence="14 15">NRRL 30616</strain>
    </source>
</reference>
<dbReference type="PROSITE" id="PS50929">
    <property type="entry name" value="ABC_TM1F"/>
    <property type="match status" value="2"/>
</dbReference>
<keyword evidence="3" id="KW-0813">Transport</keyword>
<dbReference type="Pfam" id="PF00664">
    <property type="entry name" value="ABC_membrane"/>
    <property type="match status" value="2"/>
</dbReference>
<dbReference type="GO" id="GO:0015421">
    <property type="term" value="F:ABC-type oligopeptide transporter activity"/>
    <property type="evidence" value="ECO:0007669"/>
    <property type="project" value="TreeGrafter"/>
</dbReference>
<evidence type="ECO:0000259" key="13">
    <source>
        <dbReference type="PROSITE" id="PS50929"/>
    </source>
</evidence>
<feature type="transmembrane region" description="Helical" evidence="11">
    <location>
        <begin position="275"/>
        <end position="297"/>
    </location>
</feature>
<feature type="transmembrane region" description="Helical" evidence="11">
    <location>
        <begin position="99"/>
        <end position="121"/>
    </location>
</feature>
<dbReference type="OrthoDB" id="416786at2759"/>
<dbReference type="PANTHER" id="PTHR43394:SF11">
    <property type="entry name" value="ATP-BINDING CASSETTE TRANSPORTER"/>
    <property type="match status" value="1"/>
</dbReference>
<feature type="transmembrane region" description="Helical" evidence="11">
    <location>
        <begin position="926"/>
        <end position="950"/>
    </location>
</feature>
<evidence type="ECO:0000256" key="8">
    <source>
        <dbReference type="ARBA" id="ARBA00022989"/>
    </source>
</evidence>
<feature type="transmembrane region" description="Helical" evidence="11">
    <location>
        <begin position="816"/>
        <end position="842"/>
    </location>
</feature>
<dbReference type="Pfam" id="PF00005">
    <property type="entry name" value="ABC_tran"/>
    <property type="match status" value="2"/>
</dbReference>
<feature type="transmembrane region" description="Helical" evidence="11">
    <location>
        <begin position="309"/>
        <end position="327"/>
    </location>
</feature>
<dbReference type="Gene3D" id="1.20.1560.10">
    <property type="entry name" value="ABC transporter type 1, transmembrane domain"/>
    <property type="match status" value="2"/>
</dbReference>
<dbReference type="InterPro" id="IPR011527">
    <property type="entry name" value="ABC1_TM_dom"/>
</dbReference>
<dbReference type="PANTHER" id="PTHR43394">
    <property type="entry name" value="ATP-DEPENDENT PERMEASE MDL1, MITOCHONDRIAL"/>
    <property type="match status" value="1"/>
</dbReference>
<dbReference type="CDD" id="cd18577">
    <property type="entry name" value="ABC_6TM_Pgp_ABCB1_D1_like"/>
    <property type="match status" value="1"/>
</dbReference>
<dbReference type="InParanoid" id="A0A1J7IJM7"/>
<evidence type="ECO:0000256" key="11">
    <source>
        <dbReference type="SAM" id="Phobius"/>
    </source>
</evidence>
<keyword evidence="5" id="KW-0677">Repeat</keyword>
<feature type="domain" description="ABC transmembrane type-1" evidence="13">
    <location>
        <begin position="702"/>
        <end position="991"/>
    </location>
</feature>
<feature type="domain" description="ABC transmembrane type-1" evidence="13">
    <location>
        <begin position="49"/>
        <end position="339"/>
    </location>
</feature>
<dbReference type="InterPro" id="IPR003593">
    <property type="entry name" value="AAA+_ATPase"/>
</dbReference>
<feature type="transmembrane region" description="Helical" evidence="11">
    <location>
        <begin position="962"/>
        <end position="986"/>
    </location>
</feature>
<dbReference type="PROSITE" id="PS00211">
    <property type="entry name" value="ABC_TRANSPORTER_1"/>
    <property type="match status" value="2"/>
</dbReference>
<dbReference type="STRING" id="1408157.A0A1J7IJM7"/>
<keyword evidence="9 11" id="KW-0472">Membrane</keyword>
<organism evidence="14 15">
    <name type="scientific">Coniochaeta ligniaria NRRL 30616</name>
    <dbReference type="NCBI Taxonomy" id="1408157"/>
    <lineage>
        <taxon>Eukaryota</taxon>
        <taxon>Fungi</taxon>
        <taxon>Dikarya</taxon>
        <taxon>Ascomycota</taxon>
        <taxon>Pezizomycotina</taxon>
        <taxon>Sordariomycetes</taxon>
        <taxon>Sordariomycetidae</taxon>
        <taxon>Coniochaetales</taxon>
        <taxon>Coniochaetaceae</taxon>
        <taxon>Coniochaeta</taxon>
    </lineage>
</organism>
<keyword evidence="10" id="KW-0325">Glycoprotein</keyword>
<dbReference type="SMART" id="SM00382">
    <property type="entry name" value="AAA"/>
    <property type="match status" value="2"/>
</dbReference>
<dbReference type="FunFam" id="3.40.50.300:FF:000240">
    <property type="entry name" value="ABC transporter B family member 20"/>
    <property type="match status" value="1"/>
</dbReference>
<name>A0A1J7IJM7_9PEZI</name>
<dbReference type="CDD" id="cd18578">
    <property type="entry name" value="ABC_6TM_Pgp_ABCB1_D2_like"/>
    <property type="match status" value="1"/>
</dbReference>
<feature type="transmembrane region" description="Helical" evidence="11">
    <location>
        <begin position="172"/>
        <end position="190"/>
    </location>
</feature>
<gene>
    <name evidence="14" type="ORF">CONLIGDRAFT_705570</name>
</gene>
<feature type="transmembrane region" description="Helical" evidence="11">
    <location>
        <begin position="848"/>
        <end position="867"/>
    </location>
</feature>
<keyword evidence="15" id="KW-1185">Reference proteome</keyword>
<evidence type="ECO:0000259" key="12">
    <source>
        <dbReference type="PROSITE" id="PS50893"/>
    </source>
</evidence>
<evidence type="ECO:0000256" key="7">
    <source>
        <dbReference type="ARBA" id="ARBA00022840"/>
    </source>
</evidence>
<evidence type="ECO:0000313" key="15">
    <source>
        <dbReference type="Proteomes" id="UP000182658"/>
    </source>
</evidence>
<dbReference type="InterPro" id="IPR027417">
    <property type="entry name" value="P-loop_NTPase"/>
</dbReference>
<evidence type="ECO:0000313" key="14">
    <source>
        <dbReference type="EMBL" id="OIW27686.1"/>
    </source>
</evidence>
<feature type="domain" description="ABC transporter" evidence="12">
    <location>
        <begin position="1026"/>
        <end position="1264"/>
    </location>
</feature>
<dbReference type="GO" id="GO:0016887">
    <property type="term" value="F:ATP hydrolysis activity"/>
    <property type="evidence" value="ECO:0007669"/>
    <property type="project" value="InterPro"/>
</dbReference>
<dbReference type="FunFam" id="3.40.50.300:FF:002283">
    <property type="entry name" value="p-GlycoProtein related"/>
    <property type="match status" value="1"/>
</dbReference>
<feature type="transmembrane region" description="Helical" evidence="11">
    <location>
        <begin position="196"/>
        <end position="214"/>
    </location>
</feature>
<feature type="domain" description="ABC transporter" evidence="12">
    <location>
        <begin position="374"/>
        <end position="619"/>
    </location>
</feature>
<evidence type="ECO:0000256" key="5">
    <source>
        <dbReference type="ARBA" id="ARBA00022737"/>
    </source>
</evidence>
<dbReference type="Proteomes" id="UP000182658">
    <property type="component" value="Unassembled WGS sequence"/>
</dbReference>
<dbReference type="InterPro" id="IPR017871">
    <property type="entry name" value="ABC_transporter-like_CS"/>
</dbReference>
<proteinExistence type="inferred from homology"/>
<dbReference type="InterPro" id="IPR003439">
    <property type="entry name" value="ABC_transporter-like_ATP-bd"/>
</dbReference>
<sequence length="1285" mass="138271">MQGPLEQPAVLTEAEKRVLSTQRDGLCTTANKAPTVLAYATVADRAVLILGCLSSLVGGALNPLLTVIFGQLVQTFQDFSNGVIDGPQLKSEVARFALYYVYLAIGLFVFIYMATVIFSIYGERITQRLRLDYLKAVLSQNMAFYDVLGPGQVTSSLTSDSLVLQSAISEKLSLTLTAAATCAAAFVIAFAEYWKLALVLQSTAVAMTAVNAIGTRRAVYHNKRASEVRAQGNALAHEALRSHRHVAASGIHEHLADKYSDLLARERSQSLRGRFAIAVMIATFMGIMYLSSGLAFWQGSRFLLNGEMQAAGVIVISMAIIIAARAIRNVAPNSNAFVAGLAGSHKLLETIKRQSPQNPFDSSGDRPREVQGEIALKSVRLAYPSRPEVLTLDGIDILFPAGKMTAVIGASGCGKSSIIGLVERFYEPISGSVMLDGVDIRGLNLRWLRQQMSLVSQEPVLLKGSIFENIRHGLIGRDQSRHDEVESRTLVIQAAKIANAHDFIEALPRGYDTEIGELGAQLSGGQRQRIAIARAIVNNPKVLLLDEATAALDTTSERLVLEALERASAGTTTIFITHRLASVRHAHQIVVMSQGRAVEIGTHETLAASGGIYATALEQQGIIAKECIAEDYNVSEVGDSNASTALYASDEAPLSLEKQPDDRKNRKPDIIPEVVTTSEQYSLWSLVKMASALNRPELPYAVIGLVCCLLSGAINPVQSLFLANSLDSLTLPAAQFPLLRSQADFWSLMYLMLGIVAFITWAGQGALLAYCSEALTSRARDRAFRSLLRQDAGFFDRPRHTTGALMSILSTSATQLSGLGGAVLSAILTAFASIVGGIILSLIIGPKLALVCTATIPVVLGCGWLRLRALSSREATMRASEADSTAYAIEAITAARTVSTLCLEEHVLRTYESLSTRATAQSLRSIFYTGALYAASQSAVQLVAALAFWYGGTLIADEGYTMLQYFVCFAALVSGSQSIGAIFSFAPDITKAKHSGQDFKRLLDAKPVIDIWSGNGTVLTDCRGPIKLDRVSFRYPSRPGWHALKDFSLEVLPGQTVAIVGPSGCGKSTVLSLLERFYEPSSGSVSIDGIDLRELNLAKYRALVSFVGQDPVLYQGSIRENLLLGTGREAVSEQEIEAACREASILDFVQSLPAGFGTEVGSGGVMLSGGQKQRIAIARALLRNTPILLLDEATSALDGHSEAAVQLALDVASRNRTTIIVAHKLRTVRNADVIYVVEQGTLVEQGSHDDLMRLRGKYAKLVELQSLEEAGKASGLEMPFIAEEI</sequence>
<dbReference type="InterPro" id="IPR039421">
    <property type="entry name" value="Type_1_exporter"/>
</dbReference>
<dbReference type="PROSITE" id="PS50893">
    <property type="entry name" value="ABC_TRANSPORTER_2"/>
    <property type="match status" value="2"/>
</dbReference>
<evidence type="ECO:0000256" key="2">
    <source>
        <dbReference type="ARBA" id="ARBA00007577"/>
    </source>
</evidence>
<comment type="similarity">
    <text evidence="2">Belongs to the ABC transporter superfamily. ABCB family. Multidrug resistance exporter (TC 3.A.1.201) subfamily.</text>
</comment>
<evidence type="ECO:0000256" key="3">
    <source>
        <dbReference type="ARBA" id="ARBA00022448"/>
    </source>
</evidence>
<keyword evidence="4 11" id="KW-0812">Transmembrane</keyword>
<evidence type="ECO:0000256" key="1">
    <source>
        <dbReference type="ARBA" id="ARBA00004141"/>
    </source>
</evidence>
<keyword evidence="6" id="KW-0547">Nucleotide-binding</keyword>
<dbReference type="InterPro" id="IPR036640">
    <property type="entry name" value="ABC1_TM_sf"/>
</dbReference>
<dbReference type="Gene3D" id="3.40.50.300">
    <property type="entry name" value="P-loop containing nucleotide triphosphate hydrolases"/>
    <property type="match status" value="2"/>
</dbReference>